<dbReference type="InterPro" id="IPR025110">
    <property type="entry name" value="AMP-bd_C"/>
</dbReference>
<dbReference type="RefSeq" id="WP_256521043.1">
    <property type="nucleotide sequence ID" value="NZ_CP089607.1"/>
</dbReference>
<evidence type="ECO:0000313" key="4">
    <source>
        <dbReference type="Proteomes" id="UP001217325"/>
    </source>
</evidence>
<dbReference type="AlphaFoldDB" id="A0AAW6LRK9"/>
<evidence type="ECO:0000313" key="3">
    <source>
        <dbReference type="EMBL" id="MDE8649334.1"/>
    </source>
</evidence>
<name>A0AAW6LRK9_RHOSG</name>
<dbReference type="InterPro" id="IPR000873">
    <property type="entry name" value="AMP-dep_synth/lig_dom"/>
</dbReference>
<dbReference type="Gene3D" id="3.30.300.30">
    <property type="match status" value="1"/>
</dbReference>
<evidence type="ECO:0000259" key="2">
    <source>
        <dbReference type="Pfam" id="PF13193"/>
    </source>
</evidence>
<dbReference type="InterPro" id="IPR050237">
    <property type="entry name" value="ATP-dep_AMP-bd_enzyme"/>
</dbReference>
<gene>
    <name evidence="3" type="ORF">PXH69_30620</name>
</gene>
<dbReference type="Proteomes" id="UP001217325">
    <property type="component" value="Unassembled WGS sequence"/>
</dbReference>
<feature type="domain" description="AMP-dependent synthetase/ligase" evidence="1">
    <location>
        <begin position="40"/>
        <end position="406"/>
    </location>
</feature>
<dbReference type="InterPro" id="IPR020845">
    <property type="entry name" value="AMP-binding_CS"/>
</dbReference>
<dbReference type="PANTHER" id="PTHR43767">
    <property type="entry name" value="LONG-CHAIN-FATTY-ACID--COA LIGASE"/>
    <property type="match status" value="1"/>
</dbReference>
<protein>
    <submittedName>
        <fullName evidence="3">AMP-binding protein</fullName>
    </submittedName>
</protein>
<comment type="caution">
    <text evidence="3">The sequence shown here is derived from an EMBL/GenBank/DDBJ whole genome shotgun (WGS) entry which is preliminary data.</text>
</comment>
<dbReference type="EMBL" id="JARDXE010000026">
    <property type="protein sequence ID" value="MDE8649334.1"/>
    <property type="molecule type" value="Genomic_DNA"/>
</dbReference>
<dbReference type="PANTHER" id="PTHR43767:SF1">
    <property type="entry name" value="NONRIBOSOMAL PEPTIDE SYNTHASE PES1 (EUROFUNG)-RELATED"/>
    <property type="match status" value="1"/>
</dbReference>
<sequence length="559" mass="60326">MTNLDDSGVGVVLYPQEIEADYLRKGVWKPGTIAEHLHTVALEWPERPALVSESGTLTFAELDAVTDRRAAGLVELGLPVGGRVLLQLHNRPSTVVAWYALLKAGLVPVCTLPIHRHHEISEIGRQTAAIAHLVPADNPKFDLVEFALAESAGSDRERMIITCEGERGAGTVSFDDLGSEVDPALARQMITSIQEAMGPQSVAAYQLSGGTTGIPKVIPCLQASYWAYATDFAAAREWTCETRVSYAGPIVHNAGIVIGLHGPHSVGAALVLGSPTLDSLFWTLTDGRATDAFVGPFAYEAVHDERMGDAKHLKRALFSGTKVSEDHFRALEARGIWAGQVFGMGEGLCATTPLNYPRSARLAGVGVPISEFDEIRIFYPGTEDEVGPEEVGELCARGPYTIRGYLNAPDHNRAAFTADGFYRSGDLVCERIIDGVRCLTIEGRIKDMISRGGEKISTAEVELLLMSHPDIDEAVLVPVPDVRLGERACAFLTGPAGEVSLEEVRRHLDSLGVAKYKWPEHLVWLDALPRASEIGKIDRRLLRRQAAESVVTGATSAGG</sequence>
<dbReference type="PROSITE" id="PS00455">
    <property type="entry name" value="AMP_BINDING"/>
    <property type="match status" value="1"/>
</dbReference>
<feature type="domain" description="AMP-binding enzyme C-terminal" evidence="2">
    <location>
        <begin position="460"/>
        <end position="530"/>
    </location>
</feature>
<dbReference type="Pfam" id="PF13193">
    <property type="entry name" value="AMP-binding_C"/>
    <property type="match status" value="1"/>
</dbReference>
<accession>A0AAW6LRK9</accession>
<organism evidence="3 4">
    <name type="scientific">Rhodococcus qingshengii</name>
    <dbReference type="NCBI Taxonomy" id="334542"/>
    <lineage>
        <taxon>Bacteria</taxon>
        <taxon>Bacillati</taxon>
        <taxon>Actinomycetota</taxon>
        <taxon>Actinomycetes</taxon>
        <taxon>Mycobacteriales</taxon>
        <taxon>Nocardiaceae</taxon>
        <taxon>Rhodococcus</taxon>
        <taxon>Rhodococcus erythropolis group</taxon>
    </lineage>
</organism>
<dbReference type="Pfam" id="PF00501">
    <property type="entry name" value="AMP-binding"/>
    <property type="match status" value="1"/>
</dbReference>
<dbReference type="InterPro" id="IPR045851">
    <property type="entry name" value="AMP-bd_C_sf"/>
</dbReference>
<reference evidence="3" key="1">
    <citation type="submission" date="2023-02" db="EMBL/GenBank/DDBJ databases">
        <title>A novel hydrolase synthesized by Rhodococcus erythropolis HQ is responsible for the detoxification of Zearalenone.</title>
        <authorList>
            <person name="Hu J."/>
            <person name="Xu J."/>
        </authorList>
    </citation>
    <scope>NUCLEOTIDE SEQUENCE</scope>
    <source>
        <strain evidence="3">HQ</strain>
    </source>
</reference>
<proteinExistence type="predicted"/>
<dbReference type="Gene3D" id="3.40.50.12780">
    <property type="entry name" value="N-terminal domain of ligase-like"/>
    <property type="match status" value="1"/>
</dbReference>
<dbReference type="InterPro" id="IPR042099">
    <property type="entry name" value="ANL_N_sf"/>
</dbReference>
<dbReference type="GO" id="GO:0016878">
    <property type="term" value="F:acid-thiol ligase activity"/>
    <property type="evidence" value="ECO:0007669"/>
    <property type="project" value="UniProtKB-ARBA"/>
</dbReference>
<evidence type="ECO:0000259" key="1">
    <source>
        <dbReference type="Pfam" id="PF00501"/>
    </source>
</evidence>
<dbReference type="SUPFAM" id="SSF56801">
    <property type="entry name" value="Acetyl-CoA synthetase-like"/>
    <property type="match status" value="1"/>
</dbReference>